<dbReference type="InterPro" id="IPR000253">
    <property type="entry name" value="FHA_dom"/>
</dbReference>
<dbReference type="Proteomes" id="UP001232156">
    <property type="component" value="Unassembled WGS sequence"/>
</dbReference>
<dbReference type="RefSeq" id="WP_347286597.1">
    <property type="nucleotide sequence ID" value="NZ_JAUZQE010000008.1"/>
</dbReference>
<name>A0ABU1D4L8_9BURK</name>
<dbReference type="PANTHER" id="PTHR30486:SF15">
    <property type="entry name" value="TYPE II_IV SECRETION SYSTEM ATPASE"/>
    <property type="match status" value="1"/>
</dbReference>
<dbReference type="InterPro" id="IPR008984">
    <property type="entry name" value="SMAD_FHA_dom_sf"/>
</dbReference>
<dbReference type="CDD" id="cd00060">
    <property type="entry name" value="FHA"/>
    <property type="match status" value="1"/>
</dbReference>
<dbReference type="Gene3D" id="3.30.450.380">
    <property type="match status" value="1"/>
</dbReference>
<dbReference type="PANTHER" id="PTHR30486">
    <property type="entry name" value="TWITCHING MOTILITY PROTEIN PILT"/>
    <property type="match status" value="1"/>
</dbReference>
<reference evidence="3 4" key="1">
    <citation type="submission" date="2023-08" db="EMBL/GenBank/DDBJ databases">
        <title>Alcaligenaceae gen. nov., a novel taxon isolated from the sludge of Yixing Pesticide Factory.</title>
        <authorList>
            <person name="Ruan L."/>
        </authorList>
    </citation>
    <scope>NUCLEOTIDE SEQUENCE [LARGE SCALE GENOMIC DNA]</scope>
    <source>
        <strain evidence="3 4">LG-2</strain>
    </source>
</reference>
<feature type="domain" description="FHA" evidence="2">
    <location>
        <begin position="22"/>
        <end position="71"/>
    </location>
</feature>
<evidence type="ECO:0000259" key="2">
    <source>
        <dbReference type="PROSITE" id="PS50006"/>
    </source>
</evidence>
<dbReference type="EMBL" id="JAUZQE010000008">
    <property type="protein sequence ID" value="MDR4125316.1"/>
    <property type="molecule type" value="Genomic_DNA"/>
</dbReference>
<dbReference type="CDD" id="cd01130">
    <property type="entry name" value="VirB11-like_ATPase"/>
    <property type="match status" value="1"/>
</dbReference>
<dbReference type="Gene3D" id="3.40.50.300">
    <property type="entry name" value="P-loop containing nucleotide triphosphate hydrolases"/>
    <property type="match status" value="1"/>
</dbReference>
<accession>A0ABU1D4L8</accession>
<dbReference type="InterPro" id="IPR027417">
    <property type="entry name" value="P-loop_NTPase"/>
</dbReference>
<evidence type="ECO:0000256" key="1">
    <source>
        <dbReference type="ARBA" id="ARBA00006611"/>
    </source>
</evidence>
<dbReference type="SMART" id="SM00240">
    <property type="entry name" value="FHA"/>
    <property type="match status" value="1"/>
</dbReference>
<proteinExistence type="inferred from homology"/>
<dbReference type="Pfam" id="PF00498">
    <property type="entry name" value="FHA"/>
    <property type="match status" value="1"/>
</dbReference>
<dbReference type="PROSITE" id="PS50006">
    <property type="entry name" value="FHA_DOMAIN"/>
    <property type="match status" value="1"/>
</dbReference>
<gene>
    <name evidence="3" type="ORF">Q8947_04870</name>
</gene>
<organism evidence="3 4">
    <name type="scientific">Yanghanlia caeni</name>
    <dbReference type="NCBI Taxonomy" id="3064283"/>
    <lineage>
        <taxon>Bacteria</taxon>
        <taxon>Pseudomonadati</taxon>
        <taxon>Pseudomonadota</taxon>
        <taxon>Betaproteobacteria</taxon>
        <taxon>Burkholderiales</taxon>
        <taxon>Alcaligenaceae</taxon>
        <taxon>Yanghanlia</taxon>
    </lineage>
</organism>
<evidence type="ECO:0000313" key="3">
    <source>
        <dbReference type="EMBL" id="MDR4125316.1"/>
    </source>
</evidence>
<dbReference type="InterPro" id="IPR001482">
    <property type="entry name" value="T2SS/T4SS_dom"/>
</dbReference>
<dbReference type="Gene3D" id="2.60.200.20">
    <property type="match status" value="1"/>
</dbReference>
<comment type="similarity">
    <text evidence="1">Belongs to the GSP E family.</text>
</comment>
<comment type="caution">
    <text evidence="3">The sequence shown here is derived from an EMBL/GenBank/DDBJ whole genome shotgun (WGS) entry which is preliminary data.</text>
</comment>
<sequence length="572" mass="62190">MVELELSYEDGRASRAAYALPLLIGRDAVCGLRLKSWRVARRHAKLQVRGGLFFLQDLGSLAGTFVNGSRLAHEIVLSVGDELIIGPCRIMVLRVHVTDQAAASQPEAAECVLAEPPVAHVTPAERAPDQSGNADDAVGSVDGTRTNPAFFEHRCRLHKALVDALDLRRRDILQLSDAALRAEAARVLACILEADDTLPPDIDRDDMLRQVVDEAVGLGPLEPLLADRSVTEIMVNAHEEIYVERAGCLVRHAAGFSSEQAVVAIIDRIVAPLGRRVDESSPMVDARLKDGSRVNAVIPPVALRGACLTIRKFPERRLSMDDLLEAGSLDRHMAAFLAACVAMRKSLLVSGGTGSGKTTLLNVLSNCIPAGERIITIEDAAELRLNHAHRVALESRPPNAEGRGRIEIRDLVRNALRMRPDRIIVGECRGAEAFDMLSAMNTGHEGSLTTLHANSPRDALGRLETMVLMAGMDLPLAAVREHIASAVDLIVQQARLSDGRRLITSIVEVTGMEAGRIQTQELFRYCNDANPRFEGRGIRPECFPDDEAGVPLAWLSQTTHINVRGGVQSWHS</sequence>
<keyword evidence="4" id="KW-1185">Reference proteome</keyword>
<dbReference type="SUPFAM" id="SSF49879">
    <property type="entry name" value="SMAD/FHA domain"/>
    <property type="match status" value="1"/>
</dbReference>
<dbReference type="InterPro" id="IPR050921">
    <property type="entry name" value="T4SS_GSP_E_ATPase"/>
</dbReference>
<protein>
    <submittedName>
        <fullName evidence="3">ATPase, T2SS/T4P/T4SS family</fullName>
    </submittedName>
</protein>
<dbReference type="SUPFAM" id="SSF52540">
    <property type="entry name" value="P-loop containing nucleoside triphosphate hydrolases"/>
    <property type="match status" value="1"/>
</dbReference>
<dbReference type="Pfam" id="PF00437">
    <property type="entry name" value="T2SSE"/>
    <property type="match status" value="1"/>
</dbReference>
<evidence type="ECO:0000313" key="4">
    <source>
        <dbReference type="Proteomes" id="UP001232156"/>
    </source>
</evidence>